<evidence type="ECO:0000256" key="1">
    <source>
        <dbReference type="ARBA" id="ARBA00004141"/>
    </source>
</evidence>
<comment type="similarity">
    <text evidence="9">Belongs to the DHHC palmitoyltransferase family. PFA5 subfamily.</text>
</comment>
<accession>A0A5N5CV09</accession>
<sequence>MAAARRGPSQQTIARWSAVTVPLMIVAVVSWASYVVIAKLAVARLMNPSDSANRNRGAAVAVIVVHCLLLFLTAVAYVRILATLKVDPGLVPLGRGSADEGRRKRRGSRRTGGRGHRERKRSGAGLEQQQGQRGWTNDEGVFEDEMGRTWSERQHEEKLKRLEKFVPREVFVCDYDGLPLWCDKCSNWKPDRTHHCSDLGRCVRRMDHFCPWVGGIVSETTMKFFIQFTFYATFLGIFIIVTDAILLARDKHQRHPVDSHMAVLLGFTGLFTLFAVGIFGNTFFMTLRNFTTVEALNRGGATYHLSVLITPSWCNRRNDEQYPFRTTTYPGAPGALYAILMTRPGDNPWDVGKLQNLKSVMGESIVDWFLPLKLSPCTNHDRQDSEFEFGPSVENAKREATGY</sequence>
<organism evidence="14 15">
    <name type="scientific">Lasiodiplodia theobromae</name>
    <dbReference type="NCBI Taxonomy" id="45133"/>
    <lineage>
        <taxon>Eukaryota</taxon>
        <taxon>Fungi</taxon>
        <taxon>Dikarya</taxon>
        <taxon>Ascomycota</taxon>
        <taxon>Pezizomycotina</taxon>
        <taxon>Dothideomycetes</taxon>
        <taxon>Dothideomycetes incertae sedis</taxon>
        <taxon>Botryosphaeriales</taxon>
        <taxon>Botryosphaeriaceae</taxon>
        <taxon>Lasiodiplodia</taxon>
    </lineage>
</organism>
<comment type="catalytic activity">
    <reaction evidence="10 11">
        <text>L-cysteinyl-[protein] + hexadecanoyl-CoA = S-hexadecanoyl-L-cysteinyl-[protein] + CoA</text>
        <dbReference type="Rhea" id="RHEA:36683"/>
        <dbReference type="Rhea" id="RHEA-COMP:10131"/>
        <dbReference type="Rhea" id="RHEA-COMP:11032"/>
        <dbReference type="ChEBI" id="CHEBI:29950"/>
        <dbReference type="ChEBI" id="CHEBI:57287"/>
        <dbReference type="ChEBI" id="CHEBI:57379"/>
        <dbReference type="ChEBI" id="CHEBI:74151"/>
        <dbReference type="EC" id="2.3.1.225"/>
    </reaction>
</comment>
<evidence type="ECO:0000256" key="3">
    <source>
        <dbReference type="ARBA" id="ARBA00022692"/>
    </source>
</evidence>
<evidence type="ECO:0000256" key="6">
    <source>
        <dbReference type="ARBA" id="ARBA00023139"/>
    </source>
</evidence>
<evidence type="ECO:0000313" key="15">
    <source>
        <dbReference type="Proteomes" id="UP000325902"/>
    </source>
</evidence>
<dbReference type="GO" id="GO:0005783">
    <property type="term" value="C:endoplasmic reticulum"/>
    <property type="evidence" value="ECO:0007669"/>
    <property type="project" value="TreeGrafter"/>
</dbReference>
<name>A0A5N5CV09_9PEZI</name>
<evidence type="ECO:0000256" key="4">
    <source>
        <dbReference type="ARBA" id="ARBA00022989"/>
    </source>
</evidence>
<feature type="transmembrane region" description="Helical" evidence="11">
    <location>
        <begin position="12"/>
        <end position="37"/>
    </location>
</feature>
<evidence type="ECO:0000313" key="14">
    <source>
        <dbReference type="EMBL" id="KAB2569179.1"/>
    </source>
</evidence>
<comment type="caution">
    <text evidence="14">The sequence shown here is derived from an EMBL/GenBank/DDBJ whole genome shotgun (WGS) entry which is preliminary data.</text>
</comment>
<dbReference type="InterPro" id="IPR001594">
    <property type="entry name" value="Palmitoyltrfase_DHHC"/>
</dbReference>
<dbReference type="AlphaFoldDB" id="A0A5N5CV09"/>
<proteinExistence type="inferred from homology"/>
<keyword evidence="2 11" id="KW-0808">Transferase</keyword>
<feature type="transmembrane region" description="Helical" evidence="11">
    <location>
        <begin position="57"/>
        <end position="78"/>
    </location>
</feature>
<reference evidence="14 15" key="1">
    <citation type="journal article" date="2019" name="Sci. Rep.">
        <title>A multi-omics analysis of the grapevine pathogen Lasiodiplodia theobromae reveals that temperature affects the expression of virulence- and pathogenicity-related genes.</title>
        <authorList>
            <person name="Felix C."/>
            <person name="Meneses R."/>
            <person name="Goncalves M.F.M."/>
            <person name="Tilleman L."/>
            <person name="Duarte A.S."/>
            <person name="Jorrin-Novo J.V."/>
            <person name="Van de Peer Y."/>
            <person name="Deforce D."/>
            <person name="Van Nieuwerburgh F."/>
            <person name="Esteves A.C."/>
            <person name="Alves A."/>
        </authorList>
    </citation>
    <scope>NUCLEOTIDE SEQUENCE [LARGE SCALE GENOMIC DNA]</scope>
    <source>
        <strain evidence="14 15">LA-SOL3</strain>
    </source>
</reference>
<keyword evidence="7" id="KW-0449">Lipoprotein</keyword>
<evidence type="ECO:0000259" key="13">
    <source>
        <dbReference type="Pfam" id="PF01529"/>
    </source>
</evidence>
<dbReference type="Proteomes" id="UP000325902">
    <property type="component" value="Unassembled WGS sequence"/>
</dbReference>
<dbReference type="PROSITE" id="PS50216">
    <property type="entry name" value="DHHC"/>
    <property type="match status" value="1"/>
</dbReference>
<dbReference type="OrthoDB" id="331948at2759"/>
<dbReference type="PANTHER" id="PTHR22883">
    <property type="entry name" value="ZINC FINGER DHHC DOMAIN CONTAINING PROTEIN"/>
    <property type="match status" value="1"/>
</dbReference>
<keyword evidence="3 11" id="KW-0812">Transmembrane</keyword>
<evidence type="ECO:0000256" key="5">
    <source>
        <dbReference type="ARBA" id="ARBA00023136"/>
    </source>
</evidence>
<dbReference type="GO" id="GO:0016020">
    <property type="term" value="C:membrane"/>
    <property type="evidence" value="ECO:0007669"/>
    <property type="project" value="UniProtKB-SubCell"/>
</dbReference>
<evidence type="ECO:0000256" key="2">
    <source>
        <dbReference type="ARBA" id="ARBA00022679"/>
    </source>
</evidence>
<evidence type="ECO:0000256" key="7">
    <source>
        <dbReference type="ARBA" id="ARBA00023288"/>
    </source>
</evidence>
<gene>
    <name evidence="14" type="primary">pfa5</name>
    <name evidence="14" type="ORF">DBV05_g12140</name>
</gene>
<feature type="domain" description="Palmitoyltransferase DHHC" evidence="13">
    <location>
        <begin position="181"/>
        <end position="297"/>
    </location>
</feature>
<evidence type="ECO:0000256" key="11">
    <source>
        <dbReference type="RuleBase" id="RU079119"/>
    </source>
</evidence>
<dbReference type="EMBL" id="VCHE01000218">
    <property type="protein sequence ID" value="KAB2569179.1"/>
    <property type="molecule type" value="Genomic_DNA"/>
</dbReference>
<evidence type="ECO:0000256" key="10">
    <source>
        <dbReference type="ARBA" id="ARBA00048048"/>
    </source>
</evidence>
<dbReference type="PANTHER" id="PTHR22883:SF23">
    <property type="entry name" value="PALMITOYLTRANSFERASE ZDHHC6"/>
    <property type="match status" value="1"/>
</dbReference>
<protein>
    <recommendedName>
        <fullName evidence="11">Palmitoyltransferase</fullName>
        <ecNumber evidence="11">2.3.1.225</ecNumber>
    </recommendedName>
</protein>
<dbReference type="GO" id="GO:0019706">
    <property type="term" value="F:protein-cysteine S-palmitoyltransferase activity"/>
    <property type="evidence" value="ECO:0007669"/>
    <property type="project" value="UniProtKB-EC"/>
</dbReference>
<comment type="subcellular location">
    <subcellularLocation>
        <location evidence="1">Membrane</location>
        <topology evidence="1">Multi-pass membrane protein</topology>
    </subcellularLocation>
</comment>
<dbReference type="InterPro" id="IPR039859">
    <property type="entry name" value="PFA4/ZDH16/20/ERF2-like"/>
</dbReference>
<keyword evidence="6" id="KW-0564">Palmitate</keyword>
<feature type="compositionally biased region" description="Basic residues" evidence="12">
    <location>
        <begin position="103"/>
        <end position="122"/>
    </location>
</feature>
<feature type="transmembrane region" description="Helical" evidence="11">
    <location>
        <begin position="260"/>
        <end position="280"/>
    </location>
</feature>
<feature type="transmembrane region" description="Helical" evidence="11">
    <location>
        <begin position="228"/>
        <end position="248"/>
    </location>
</feature>
<evidence type="ECO:0000256" key="12">
    <source>
        <dbReference type="SAM" id="MobiDB-lite"/>
    </source>
</evidence>
<keyword evidence="15" id="KW-1185">Reference proteome</keyword>
<evidence type="ECO:0000256" key="9">
    <source>
        <dbReference type="ARBA" id="ARBA00038298"/>
    </source>
</evidence>
<dbReference type="GO" id="GO:0006612">
    <property type="term" value="P:protein targeting to membrane"/>
    <property type="evidence" value="ECO:0007669"/>
    <property type="project" value="TreeGrafter"/>
</dbReference>
<keyword evidence="5 11" id="KW-0472">Membrane</keyword>
<comment type="domain">
    <text evidence="11">The DHHC domain is required for palmitoyltransferase activity.</text>
</comment>
<dbReference type="EC" id="2.3.1.225" evidence="11"/>
<keyword evidence="8 11" id="KW-0012">Acyltransferase</keyword>
<keyword evidence="4 11" id="KW-1133">Transmembrane helix</keyword>
<dbReference type="GO" id="GO:0005794">
    <property type="term" value="C:Golgi apparatus"/>
    <property type="evidence" value="ECO:0007669"/>
    <property type="project" value="TreeGrafter"/>
</dbReference>
<dbReference type="Pfam" id="PF01529">
    <property type="entry name" value="DHHC"/>
    <property type="match status" value="1"/>
</dbReference>
<evidence type="ECO:0000256" key="8">
    <source>
        <dbReference type="ARBA" id="ARBA00023315"/>
    </source>
</evidence>
<feature type="region of interest" description="Disordered" evidence="12">
    <location>
        <begin position="381"/>
        <end position="403"/>
    </location>
</feature>
<feature type="region of interest" description="Disordered" evidence="12">
    <location>
        <begin position="95"/>
        <end position="138"/>
    </location>
</feature>